<keyword evidence="4" id="KW-0997">Cell inner membrane</keyword>
<organism evidence="9 10">
    <name type="scientific">Chamaesiphon polymorphus CCALA 037</name>
    <dbReference type="NCBI Taxonomy" id="2107692"/>
    <lineage>
        <taxon>Bacteria</taxon>
        <taxon>Bacillati</taxon>
        <taxon>Cyanobacteriota</taxon>
        <taxon>Cyanophyceae</taxon>
        <taxon>Gomontiellales</taxon>
        <taxon>Chamaesiphonaceae</taxon>
        <taxon>Chamaesiphon</taxon>
    </lineage>
</organism>
<evidence type="ECO:0000256" key="1">
    <source>
        <dbReference type="ARBA" id="ARBA00004533"/>
    </source>
</evidence>
<dbReference type="SUPFAM" id="SSF53850">
    <property type="entry name" value="Periplasmic binding protein-like II"/>
    <property type="match status" value="1"/>
</dbReference>
<dbReference type="Gene3D" id="3.40.190.10">
    <property type="entry name" value="Periplasmic binding protein-like II"/>
    <property type="match status" value="2"/>
</dbReference>
<evidence type="ECO:0000256" key="5">
    <source>
        <dbReference type="ARBA" id="ARBA00022729"/>
    </source>
</evidence>
<dbReference type="GO" id="GO:0005886">
    <property type="term" value="C:plasma membrane"/>
    <property type="evidence" value="ECO:0007669"/>
    <property type="project" value="UniProtKB-SubCell"/>
</dbReference>
<dbReference type="GO" id="GO:0006811">
    <property type="term" value="P:monoatomic ion transport"/>
    <property type="evidence" value="ECO:0007669"/>
    <property type="project" value="UniProtKB-KW"/>
</dbReference>
<comment type="similarity">
    <text evidence="8">Belongs to the CmpA/NrtA family.</text>
</comment>
<evidence type="ECO:0000256" key="6">
    <source>
        <dbReference type="ARBA" id="ARBA00023065"/>
    </source>
</evidence>
<evidence type="ECO:0000256" key="7">
    <source>
        <dbReference type="ARBA" id="ARBA00023136"/>
    </source>
</evidence>
<proteinExistence type="inferred from homology"/>
<dbReference type="InterPro" id="IPR006311">
    <property type="entry name" value="TAT_signal"/>
</dbReference>
<evidence type="ECO:0000256" key="4">
    <source>
        <dbReference type="ARBA" id="ARBA00022519"/>
    </source>
</evidence>
<dbReference type="Pfam" id="PF13379">
    <property type="entry name" value="NMT1_2"/>
    <property type="match status" value="1"/>
</dbReference>
<evidence type="ECO:0000313" key="9">
    <source>
        <dbReference type="EMBL" id="PSB53719.1"/>
    </source>
</evidence>
<comment type="subcellular location">
    <subcellularLocation>
        <location evidence="1">Cell inner membrane</location>
    </subcellularLocation>
</comment>
<keyword evidence="5" id="KW-0732">Signal</keyword>
<dbReference type="PROSITE" id="PS51318">
    <property type="entry name" value="TAT"/>
    <property type="match status" value="1"/>
</dbReference>
<evidence type="ECO:0000256" key="2">
    <source>
        <dbReference type="ARBA" id="ARBA00022448"/>
    </source>
</evidence>
<reference evidence="9 10" key="1">
    <citation type="submission" date="2018-03" db="EMBL/GenBank/DDBJ databases">
        <title>The ancient ancestry and fast evolution of plastids.</title>
        <authorList>
            <person name="Moore K.R."/>
            <person name="Magnabosco C."/>
            <person name="Momper L."/>
            <person name="Gold D.A."/>
            <person name="Bosak T."/>
            <person name="Fournier G.P."/>
        </authorList>
    </citation>
    <scope>NUCLEOTIDE SEQUENCE [LARGE SCALE GENOMIC DNA]</scope>
    <source>
        <strain evidence="9 10">CCALA 037</strain>
    </source>
</reference>
<keyword evidence="7" id="KW-0472">Membrane</keyword>
<gene>
    <name evidence="9" type="ORF">C7B77_19330</name>
</gene>
<dbReference type="AlphaFoldDB" id="A0A2T1G8Y0"/>
<sequence length="440" mass="48511">MTHSSRRKFIFTAGAATAGILTHGCNLNSPVRISQAAPAMGRSWSDAPETSTASLGFIALTDAAPLIIAQEKGYFARFGMKDVRLVRQPSWGAIQSNLSLSASQGGLDGAHVLTPIPYHLAAGKTPDGIPVSMYILARLNTNGQGISLANIYRDLNIGIDSSKLKESIELAKAKGPGLRLKFAITHPGGTHDLWMRYWLAAGGINPDTDVSMFVVPPPQMVANMKAGTMHAFCVGEPWNARLIDEHLGYSALVTGELWRDHPEKSFAMRADWVDRYPKATKALLVAIQSAQIWCDRPENKDEMCRIVAASQYLNVPTAAIAPRAKGAIDYGSDRVTHQSPYTMKFWQDNASYPFKNHDLWFLTENMRWGYLPPDTDVQAMVNKVNREDLWREAAMTISPSIAIPKTTSRGIETFFDGNQFNGKNPMEYLALQSIKKLDKV</sequence>
<comment type="caution">
    <text evidence="9">The sequence shown here is derived from an EMBL/GenBank/DDBJ whole genome shotgun (WGS) entry which is preliminary data.</text>
</comment>
<dbReference type="PANTHER" id="PTHR30024">
    <property type="entry name" value="ALIPHATIC SULFONATES-BINDING PROTEIN-RELATED"/>
    <property type="match status" value="1"/>
</dbReference>
<evidence type="ECO:0000313" key="10">
    <source>
        <dbReference type="Proteomes" id="UP000238937"/>
    </source>
</evidence>
<keyword evidence="10" id="KW-1185">Reference proteome</keyword>
<dbReference type="InterPro" id="IPR044527">
    <property type="entry name" value="NrtA/CpmA_ABC-bd_dom"/>
</dbReference>
<dbReference type="OrthoDB" id="568193at2"/>
<dbReference type="RefSeq" id="WP_106308520.1">
    <property type="nucleotide sequence ID" value="NZ_PVWO01000293.1"/>
</dbReference>
<keyword evidence="6" id="KW-0406">Ion transport</keyword>
<keyword evidence="3" id="KW-1003">Cell membrane</keyword>
<dbReference type="EMBL" id="PVWO01000293">
    <property type="protein sequence ID" value="PSB53719.1"/>
    <property type="molecule type" value="Genomic_DNA"/>
</dbReference>
<keyword evidence="2" id="KW-0813">Transport</keyword>
<accession>A0A2T1G8Y0</accession>
<dbReference type="PANTHER" id="PTHR30024:SF7">
    <property type="entry name" value="NITRATE_NITRITE BINDING PROTEIN NRTA"/>
    <property type="match status" value="1"/>
</dbReference>
<name>A0A2T1G8Y0_9CYAN</name>
<protein>
    <submittedName>
        <fullName evidence="9">Bicarbonate-binding protein</fullName>
    </submittedName>
</protein>
<evidence type="ECO:0000256" key="8">
    <source>
        <dbReference type="ARBA" id="ARBA00024031"/>
    </source>
</evidence>
<dbReference type="Proteomes" id="UP000238937">
    <property type="component" value="Unassembled WGS sequence"/>
</dbReference>
<evidence type="ECO:0000256" key="3">
    <source>
        <dbReference type="ARBA" id="ARBA00022475"/>
    </source>
</evidence>
<dbReference type="CDD" id="cd13553">
    <property type="entry name" value="PBP2_NrtA_CpmA_like"/>
    <property type="match status" value="1"/>
</dbReference>